<evidence type="ECO:0000259" key="4">
    <source>
        <dbReference type="PROSITE" id="PS50157"/>
    </source>
</evidence>
<feature type="domain" description="C2H2-type" evidence="4">
    <location>
        <begin position="3"/>
        <end position="30"/>
    </location>
</feature>
<protein>
    <submittedName>
        <fullName evidence="6">Uncharacterized protein LOC111100694</fullName>
    </submittedName>
</protein>
<dbReference type="Gene3D" id="3.30.160.60">
    <property type="entry name" value="Classic Zinc Finger"/>
    <property type="match status" value="1"/>
</dbReference>
<keyword evidence="2" id="KW-0175">Coiled coil</keyword>
<feature type="region of interest" description="Disordered" evidence="3">
    <location>
        <begin position="111"/>
        <end position="147"/>
    </location>
</feature>
<dbReference type="OrthoDB" id="5988713at2759"/>
<feature type="compositionally biased region" description="Polar residues" evidence="3">
    <location>
        <begin position="113"/>
        <end position="127"/>
    </location>
</feature>
<dbReference type="Gene3D" id="3.40.960.10">
    <property type="entry name" value="VSR Endonuclease"/>
    <property type="match status" value="1"/>
</dbReference>
<gene>
    <name evidence="6" type="primary">LOC111100694</name>
</gene>
<evidence type="ECO:0000313" key="5">
    <source>
        <dbReference type="Proteomes" id="UP000694844"/>
    </source>
</evidence>
<keyword evidence="1" id="KW-0863">Zinc-finger</keyword>
<keyword evidence="1" id="KW-0862">Zinc</keyword>
<proteinExistence type="predicted"/>
<dbReference type="SMART" id="SM00355">
    <property type="entry name" value="ZnF_C2H2"/>
    <property type="match status" value="6"/>
</dbReference>
<dbReference type="SUPFAM" id="SSF57667">
    <property type="entry name" value="beta-beta-alpha zinc fingers"/>
    <property type="match status" value="1"/>
</dbReference>
<dbReference type="PROSITE" id="PS50157">
    <property type="entry name" value="ZINC_FINGER_C2H2_2"/>
    <property type="match status" value="4"/>
</dbReference>
<evidence type="ECO:0000256" key="1">
    <source>
        <dbReference type="PROSITE-ProRule" id="PRU00042"/>
    </source>
</evidence>
<evidence type="ECO:0000313" key="6">
    <source>
        <dbReference type="RefSeq" id="XP_022288488.1"/>
    </source>
</evidence>
<dbReference type="InterPro" id="IPR043502">
    <property type="entry name" value="DNA/RNA_pol_sf"/>
</dbReference>
<feature type="coiled-coil region" evidence="2">
    <location>
        <begin position="648"/>
        <end position="682"/>
    </location>
</feature>
<dbReference type="SUPFAM" id="SSF56672">
    <property type="entry name" value="DNA/RNA polymerases"/>
    <property type="match status" value="1"/>
</dbReference>
<reference evidence="6" key="1">
    <citation type="submission" date="2025-08" db="UniProtKB">
        <authorList>
            <consortium name="RefSeq"/>
        </authorList>
    </citation>
    <scope>IDENTIFICATION</scope>
    <source>
        <tissue evidence="6">Whole sample</tissue>
    </source>
</reference>
<dbReference type="KEGG" id="cvn:111100694"/>
<dbReference type="PROSITE" id="PS00028">
    <property type="entry name" value="ZINC_FINGER_C2H2_1"/>
    <property type="match status" value="3"/>
</dbReference>
<keyword evidence="5" id="KW-1185">Reference proteome</keyword>
<dbReference type="PANTHER" id="PTHR33206:SF1">
    <property type="entry name" value="DNA-DIRECTED DNA POLYMERASE"/>
    <property type="match status" value="1"/>
</dbReference>
<dbReference type="InterPro" id="IPR013087">
    <property type="entry name" value="Znf_C2H2_type"/>
</dbReference>
<dbReference type="Proteomes" id="UP000694844">
    <property type="component" value="Chromosome 6"/>
</dbReference>
<feature type="domain" description="C2H2-type" evidence="4">
    <location>
        <begin position="151"/>
        <end position="174"/>
    </location>
</feature>
<dbReference type="GO" id="GO:0008270">
    <property type="term" value="F:zinc ion binding"/>
    <property type="evidence" value="ECO:0007669"/>
    <property type="project" value="UniProtKB-KW"/>
</dbReference>
<feature type="compositionally biased region" description="Basic and acidic residues" evidence="3">
    <location>
        <begin position="138"/>
        <end position="147"/>
    </location>
</feature>
<dbReference type="PANTHER" id="PTHR33206">
    <property type="entry name" value="PROTEIN CBG10425"/>
    <property type="match status" value="1"/>
</dbReference>
<dbReference type="RefSeq" id="XP_022288488.1">
    <property type="nucleotide sequence ID" value="XM_022432780.1"/>
</dbReference>
<evidence type="ECO:0000256" key="3">
    <source>
        <dbReference type="SAM" id="MobiDB-lite"/>
    </source>
</evidence>
<organism evidence="5 6">
    <name type="scientific">Crassostrea virginica</name>
    <name type="common">Eastern oyster</name>
    <dbReference type="NCBI Taxonomy" id="6565"/>
    <lineage>
        <taxon>Eukaryota</taxon>
        <taxon>Metazoa</taxon>
        <taxon>Spiralia</taxon>
        <taxon>Lophotrochozoa</taxon>
        <taxon>Mollusca</taxon>
        <taxon>Bivalvia</taxon>
        <taxon>Autobranchia</taxon>
        <taxon>Pteriomorphia</taxon>
        <taxon>Ostreida</taxon>
        <taxon>Ostreoidea</taxon>
        <taxon>Ostreidae</taxon>
        <taxon>Crassostrea</taxon>
    </lineage>
</organism>
<evidence type="ECO:0000256" key="2">
    <source>
        <dbReference type="SAM" id="Coils"/>
    </source>
</evidence>
<dbReference type="GeneID" id="111100694"/>
<sequence>MEFKCSRCEKIFKYKRDRNRHEESHHSNFSRRECPSCGKIINRKDNFDRHLRTCQNFTKCPYCEDHFQQSNQRRLHIQTKHRDHLFKCENCQTTFLTLRNFDRHKERCRVQHAAQSTDEQPSTSKSGTEGADNRPSSSHHENRDEESDPKFTCRVCRQVFADRRSLYLHQMNEHIQVGAGQLQARPWGNGTPPWQRQDGTINQNLKQVYEANSSIILRRHQEGNVCSVYNFPLNNNFSISEIMQAANEIYDRQNNAFRLNLEFGLILVHSETGEYRYFKPHHNQELFTRPIYVSKRPHLNRLLLRMRQLNITDYILRQRPDTKWKPFLVTNVRIVLYHLNFVLGKGEIILPDHIQNSPNIVALCRNKNKHSYKDNLCAFRCLAVHEGFLTSNLETRTKLLFEKWVSYNQSRQMEIRSDPKAFPGVKLEQMVHFEKCFEINVNIFSLKQDESVLSILQSKGKYSNVMSLNLFENHLSYISNFKAYAKKFQCKSCNRHFARINNMKRHQRACAGKTKRKFPGGFYSKPPTVFDKLDQIGICVEEKDRLYEWFLVYDFESMLMPMETRNSENLEFTEQHAPISVSLCSNVINYTTPYCIVDPNVDSLVEKMVTYMTVVAREASELAREKFKDVFEALEGSLIVGEMTDDMMEYFENDLENVEKMLKDEQAHAQNLKEEFEKYCDQLICIGFNSAKYDINLIKSHLIKHLVPEKTKETFTVKRNNSYVCISTPNFKFLDITQYLSPGINYSGFLKAFDVKESKGFFPYQFLDHPDKLKYDRLPDHDAFYSSLKNANISDEEYAFCQKVWRDHKMTTFRDFLVWYNNLDVEPFVQAVTNLQRYYFDRNIDIFKCSISVPGLARQMLFESARKEGAAFSLFDTSNEDLYDAVKRNIIGGPSIIFKRYHEADKSFIRGNPQKPCKKIIGFDANALYLHCLGKEMPVGSFVRRSLNDEFKPRKRDKYVLAYDWLDWLTHSGKYNTIIHKLNSGKERKIGRYPVDGFDQETNTVFQFQGCYWHGHACRLTNHVKDEKMLKKRRERTNKITNYLKSRGYKVVEMRECSFRSQIYLNKKLQNFVNSRNPGTGRGRMHANEIIASVMNGKLFGMVECDIRVPETWPAHFSHPSMTPYEYFSEMSPLFCTTDIPFEVIGPHMQNHAKRFNLSTKPRRLLVGGMRARQLLIATPLLRWYINHGLEVTKIYQTVEYNPQKCFRNFVRDVSDARRQGDVDPSKAILADTRKLEGNSAYGSTIMNQENFQDVKYVRGEGKAMIEMNEPQFKKLTTLLENEELYEIEKSKKMIKLNLPIQIGYFILQYAKLHMLQFYYDFMDKYIEREDFEYCEMDTDSAYMAISGPSFESVIKSDMLHKYHHGLKGYCSPGLEIEADCDRHWFPRTCCKDHINHDRRTPGLFKIEYQGEEIIGLCSKTYIVSSRERVRQSNATITANRLLRKAKNARSVVRNIPFTSKVVNKSKFSCKGISKKRVKAPLTTFRNVLKTQKASSGVNMGFKLNNNKICTYRQKRNGFTYFYCKRKILSDGISTEPLDVELCPIKPTKDYEMEINDSDLELVHLLAEMDETD</sequence>
<dbReference type="InterPro" id="IPR036236">
    <property type="entry name" value="Znf_C2H2_sf"/>
</dbReference>
<feature type="domain" description="C2H2-type" evidence="4">
    <location>
        <begin position="86"/>
        <end position="117"/>
    </location>
</feature>
<feature type="domain" description="C2H2-type" evidence="4">
    <location>
        <begin position="488"/>
        <end position="515"/>
    </location>
</feature>
<keyword evidence="1" id="KW-0479">Metal-binding</keyword>
<name>A0A8B8ADC6_CRAVI</name>
<accession>A0A8B8ADC6</accession>